<dbReference type="InterPro" id="IPR003347">
    <property type="entry name" value="JmjC_dom"/>
</dbReference>
<dbReference type="GO" id="GO:0016422">
    <property type="term" value="F:mRNA (2'-O-methyladenosine-N6-)-methyltransferase activity"/>
    <property type="evidence" value="ECO:0007669"/>
    <property type="project" value="InterPro"/>
</dbReference>
<protein>
    <submittedName>
        <fullName evidence="3">JmjC domain-containing protein 8</fullName>
    </submittedName>
</protein>
<dbReference type="AlphaFoldDB" id="A0A1Q9ENW8"/>
<dbReference type="PANTHER" id="PTHR21727:SF0">
    <property type="entry name" value="MRNA (2'-O-METHYLADENOSINE-N(6)-)-METHYLTRANSFERASE"/>
    <property type="match status" value="1"/>
</dbReference>
<dbReference type="InterPro" id="IPR041667">
    <property type="entry name" value="Cupin_8"/>
</dbReference>
<evidence type="ECO:0000256" key="1">
    <source>
        <dbReference type="SAM" id="MobiDB-lite"/>
    </source>
</evidence>
<dbReference type="InterPro" id="IPR022035">
    <property type="entry name" value="PCIF1_WW"/>
</dbReference>
<keyword evidence="4" id="KW-1185">Reference proteome</keyword>
<evidence type="ECO:0000259" key="2">
    <source>
        <dbReference type="PROSITE" id="PS51184"/>
    </source>
</evidence>
<accession>A0A1Q9ENW8</accession>
<gene>
    <name evidence="3" type="primary">Jmjd8</name>
    <name evidence="3" type="ORF">AK812_SmicGene7332</name>
</gene>
<dbReference type="Pfam" id="PF12237">
    <property type="entry name" value="PCIF1_WW"/>
    <property type="match status" value="1"/>
</dbReference>
<name>A0A1Q9ENW8_SYMMI</name>
<dbReference type="OrthoDB" id="438164at2759"/>
<dbReference type="EMBL" id="LSRX01000103">
    <property type="protein sequence ID" value="OLQ09120.1"/>
    <property type="molecule type" value="Genomic_DNA"/>
</dbReference>
<sequence length="1017" mass="113065">MFVQGDEAVEATLEAEAAEAAEAPALSPEEQTRLMVLSELERCQMPAVKKEGGGVQKTIEHYTFADSLESATIIIEADKDLYGGAAQHVKEEHVEVLSKDNELVVILHELPTAATAATRADWTLRLAPLCHSVESVVVGTQRLFLKLRDPVLFVLPCSPNKVESDRTSWKLRRGKISVKLTKRKPQEWKRAVKVKRQRTSGLGQGDREDPLTRVWLRRLCDAGSAIPRPALEQLRRAEILGLRARFDARYAEVCKEVGKEETARQAPRESFNKWLMERLNGKGMDPLWGGDDSKFQVSGSAEEADEALCRRLCRVLLLGLDAETAATAESRVRRICCQLTSEAAAAAKSLHRKLKAECSSTVSATFDARRGCYLFTLPGSPDSPAIANACSDSEGSGESADEPGGSSEAFAISPSALARNFGDFSVPERQRRSIMLDSAAEHRDRDMAWRGRCNIKRIQWPRGRAMLPLPDEPYVVEVPRNWNTRMRRSLEHDVLLGTMGNVTCTPSQAGSKRIGTFEMTLAQYLQEWLPKPISKNAEDNRYVFGEFGENWAPLRESYNLPPCQVCTQAAAAITIGLGGSFSGAPWHFHNAAFVEVFHGSKHFVFLPPGDPAIEEIETDMQFNASMSQYHWHLERRPEMEASGQLQNLQECLIHSGELLYFPDSWHHGVVNFGKYTAFVSSFINRDLLKQAAPTLKLLRKAAKRAKAMVDVEGSHGRSDLASSITFLQEESTFWNLTFCTLCRYDALFGPGHKEGGGLHAAVPDEVFAALERESLGKLECFASPLLCQKTWHFCSIFKDLDVFFGSLGPFLEEDLDIGTVGGVYEVNPPFVRGLVLRLAKKLLAAFESAVQHKKVLHVFLVLPGLPENRTEEEHALEELLQSRFKVAISERRRRAFTNGLAFKTDRVWPLFAVSTTVALLTSQPDSLGQLTEQFDGICRLWGEVDAGDEKGLASETGERMSAQHDRGQRIHLLQRLPGGGALLWMIVTVFQAPVPLFPTQKVYNLALKCSCGVKFVM</sequence>
<dbReference type="PROSITE" id="PS51184">
    <property type="entry name" value="JMJC"/>
    <property type="match status" value="1"/>
</dbReference>
<feature type="region of interest" description="Disordered" evidence="1">
    <location>
        <begin position="385"/>
        <end position="409"/>
    </location>
</feature>
<comment type="caution">
    <text evidence="3">The sequence shown here is derived from an EMBL/GenBank/DDBJ whole genome shotgun (WGS) entry which is preliminary data.</text>
</comment>
<dbReference type="Gene3D" id="2.60.120.650">
    <property type="entry name" value="Cupin"/>
    <property type="match status" value="1"/>
</dbReference>
<dbReference type="OMA" id="TIEHYTF"/>
<evidence type="ECO:0000313" key="4">
    <source>
        <dbReference type="Proteomes" id="UP000186817"/>
    </source>
</evidence>
<reference evidence="3 4" key="1">
    <citation type="submission" date="2016-02" db="EMBL/GenBank/DDBJ databases">
        <title>Genome analysis of coral dinoflagellate symbionts highlights evolutionary adaptations to a symbiotic lifestyle.</title>
        <authorList>
            <person name="Aranda M."/>
            <person name="Li Y."/>
            <person name="Liew Y.J."/>
            <person name="Baumgarten S."/>
            <person name="Simakov O."/>
            <person name="Wilson M."/>
            <person name="Piel J."/>
            <person name="Ashoor H."/>
            <person name="Bougouffa S."/>
            <person name="Bajic V.B."/>
            <person name="Ryu T."/>
            <person name="Ravasi T."/>
            <person name="Bayer T."/>
            <person name="Micklem G."/>
            <person name="Kim H."/>
            <person name="Bhak J."/>
            <person name="Lajeunesse T.C."/>
            <person name="Voolstra C.R."/>
        </authorList>
    </citation>
    <scope>NUCLEOTIDE SEQUENCE [LARGE SCALE GENOMIC DNA]</scope>
    <source>
        <strain evidence="3 4">CCMP2467</strain>
    </source>
</reference>
<organism evidence="3 4">
    <name type="scientific">Symbiodinium microadriaticum</name>
    <name type="common">Dinoflagellate</name>
    <name type="synonym">Zooxanthella microadriatica</name>
    <dbReference type="NCBI Taxonomy" id="2951"/>
    <lineage>
        <taxon>Eukaryota</taxon>
        <taxon>Sar</taxon>
        <taxon>Alveolata</taxon>
        <taxon>Dinophyceae</taxon>
        <taxon>Suessiales</taxon>
        <taxon>Symbiodiniaceae</taxon>
        <taxon>Symbiodinium</taxon>
    </lineage>
</organism>
<dbReference type="GO" id="GO:0099122">
    <property type="term" value="F:RNA polymerase II C-terminal domain binding"/>
    <property type="evidence" value="ECO:0007669"/>
    <property type="project" value="InterPro"/>
</dbReference>
<dbReference type="SUPFAM" id="SSF51197">
    <property type="entry name" value="Clavaminate synthase-like"/>
    <property type="match status" value="1"/>
</dbReference>
<proteinExistence type="predicted"/>
<feature type="compositionally biased region" description="Low complexity" evidence="1">
    <location>
        <begin position="391"/>
        <end position="409"/>
    </location>
</feature>
<feature type="domain" description="JmjC" evidence="2">
    <location>
        <begin position="549"/>
        <end position="699"/>
    </location>
</feature>
<evidence type="ECO:0000313" key="3">
    <source>
        <dbReference type="EMBL" id="OLQ09120.1"/>
    </source>
</evidence>
<dbReference type="Pfam" id="PF13621">
    <property type="entry name" value="Cupin_8"/>
    <property type="match status" value="1"/>
</dbReference>
<dbReference type="InterPro" id="IPR039881">
    <property type="entry name" value="PCIF1-like"/>
</dbReference>
<dbReference type="PANTHER" id="PTHR21727">
    <property type="entry name" value="PHOSPHORYLATED CTD INTERACTING FACTOR 1"/>
    <property type="match status" value="1"/>
</dbReference>
<dbReference type="Proteomes" id="UP000186817">
    <property type="component" value="Unassembled WGS sequence"/>
</dbReference>